<organism evidence="3 4">
    <name type="scientific">Paraglaciecola chathamensis</name>
    <dbReference type="NCBI Taxonomy" id="368405"/>
    <lineage>
        <taxon>Bacteria</taxon>
        <taxon>Pseudomonadati</taxon>
        <taxon>Pseudomonadota</taxon>
        <taxon>Gammaproteobacteria</taxon>
        <taxon>Alteromonadales</taxon>
        <taxon>Alteromonadaceae</taxon>
        <taxon>Paraglaciecola</taxon>
    </lineage>
</organism>
<dbReference type="EMBL" id="BMZC01000018">
    <property type="protein sequence ID" value="GGZ81018.1"/>
    <property type="molecule type" value="Genomic_DNA"/>
</dbReference>
<evidence type="ECO:0000313" key="3">
    <source>
        <dbReference type="EMBL" id="GGZ81018.1"/>
    </source>
</evidence>
<feature type="transmembrane region" description="Helical" evidence="2">
    <location>
        <begin position="180"/>
        <end position="203"/>
    </location>
</feature>
<feature type="coiled-coil region" evidence="1">
    <location>
        <begin position="19"/>
        <end position="121"/>
    </location>
</feature>
<proteinExistence type="predicted"/>
<keyword evidence="1" id="KW-0175">Coiled coil</keyword>
<keyword evidence="2" id="KW-0472">Membrane</keyword>
<protein>
    <submittedName>
        <fullName evidence="3">Uncharacterized protein</fullName>
    </submittedName>
</protein>
<keyword evidence="2" id="KW-0812">Transmembrane</keyword>
<evidence type="ECO:0000313" key="4">
    <source>
        <dbReference type="Proteomes" id="UP000622604"/>
    </source>
</evidence>
<gene>
    <name evidence="3" type="ORF">GCM10011274_43610</name>
</gene>
<dbReference type="AlphaFoldDB" id="A0A8H9IJG2"/>
<evidence type="ECO:0000256" key="2">
    <source>
        <dbReference type="SAM" id="Phobius"/>
    </source>
</evidence>
<keyword evidence="2" id="KW-1133">Transmembrane helix</keyword>
<accession>A0A8H9IJG2</accession>
<reference evidence="3" key="1">
    <citation type="journal article" date="2014" name="Int. J. Syst. Evol. Microbiol.">
        <title>Complete genome sequence of Corynebacterium casei LMG S-19264T (=DSM 44701T), isolated from a smear-ripened cheese.</title>
        <authorList>
            <consortium name="US DOE Joint Genome Institute (JGI-PGF)"/>
            <person name="Walter F."/>
            <person name="Albersmeier A."/>
            <person name="Kalinowski J."/>
            <person name="Ruckert C."/>
        </authorList>
    </citation>
    <scope>NUCLEOTIDE SEQUENCE</scope>
    <source>
        <strain evidence="3">KCTC 32337</strain>
    </source>
</reference>
<dbReference type="Proteomes" id="UP000622604">
    <property type="component" value="Unassembled WGS sequence"/>
</dbReference>
<name>A0A8H9IJG2_9ALTE</name>
<reference evidence="3" key="2">
    <citation type="submission" date="2020-09" db="EMBL/GenBank/DDBJ databases">
        <authorList>
            <person name="Sun Q."/>
            <person name="Kim S."/>
        </authorList>
    </citation>
    <scope>NUCLEOTIDE SEQUENCE</scope>
    <source>
        <strain evidence="3">KCTC 32337</strain>
    </source>
</reference>
<sequence length="299" mass="34760">MKERHNELSIREKEAFERENSYRMQIEKQKAQLDAYQAKLNEEQKERQSQLAKEEEQRKLMFMQQQEQLHKIKELAQKEKEEAERLQIKIFEQEKHLKKSYLQLEKEKEKYREESRKSIEQKSGEYVNDALEVLETKENQYHTISRVWAVFGAISIAAGIVILSYLGIESFNILEQKGDVSLSFLVLITFKGLIVVGLFVALAKYSFSFSQSYMHESLKSSERQHAINFGKFYLESYGVDADWAQIREAFEHWNISSNTAFCANSSNSFDPKTLESAASLIQAVSKLSLNENKPTDSGK</sequence>
<evidence type="ECO:0000256" key="1">
    <source>
        <dbReference type="SAM" id="Coils"/>
    </source>
</evidence>
<comment type="caution">
    <text evidence="3">The sequence shown here is derived from an EMBL/GenBank/DDBJ whole genome shotgun (WGS) entry which is preliminary data.</text>
</comment>
<feature type="transmembrane region" description="Helical" evidence="2">
    <location>
        <begin position="147"/>
        <end position="168"/>
    </location>
</feature>